<feature type="region of interest" description="Disordered" evidence="17">
    <location>
        <begin position="300"/>
        <end position="332"/>
    </location>
</feature>
<dbReference type="InterPro" id="IPR002219">
    <property type="entry name" value="PKC_DAG/PE"/>
</dbReference>
<dbReference type="CDD" id="cd20834">
    <property type="entry name" value="C1_nPKC_theta-like_rpt1"/>
    <property type="match status" value="1"/>
</dbReference>
<keyword evidence="4" id="KW-0597">Phosphoprotein</keyword>
<proteinExistence type="inferred from homology"/>
<comment type="catalytic activity">
    <reaction evidence="13 15">
        <text>L-threonyl-[protein] + ATP = O-phospho-L-threonyl-[protein] + ADP + H(+)</text>
        <dbReference type="Rhea" id="RHEA:46608"/>
        <dbReference type="Rhea" id="RHEA-COMP:11060"/>
        <dbReference type="Rhea" id="RHEA-COMP:11605"/>
        <dbReference type="ChEBI" id="CHEBI:15378"/>
        <dbReference type="ChEBI" id="CHEBI:30013"/>
        <dbReference type="ChEBI" id="CHEBI:30616"/>
        <dbReference type="ChEBI" id="CHEBI:61977"/>
        <dbReference type="ChEBI" id="CHEBI:456216"/>
        <dbReference type="EC" id="2.7.11.13"/>
    </reaction>
</comment>
<keyword evidence="5 15" id="KW-0808">Transferase</keyword>
<dbReference type="PROSITE" id="PS50011">
    <property type="entry name" value="PROTEIN_KINASE_DOM"/>
    <property type="match status" value="1"/>
</dbReference>
<dbReference type="PROSITE" id="PS50081">
    <property type="entry name" value="ZF_DAG_PE_2"/>
    <property type="match status" value="2"/>
</dbReference>
<dbReference type="SUPFAM" id="SSF57889">
    <property type="entry name" value="Cysteine-rich domain"/>
    <property type="match status" value="2"/>
</dbReference>
<evidence type="ECO:0000256" key="5">
    <source>
        <dbReference type="ARBA" id="ARBA00022679"/>
    </source>
</evidence>
<evidence type="ECO:0000256" key="14">
    <source>
        <dbReference type="ARBA" id="ARBA00047470"/>
    </source>
</evidence>
<keyword evidence="7" id="KW-0677">Repeat</keyword>
<dbReference type="SMART" id="SM00133">
    <property type="entry name" value="S_TK_X"/>
    <property type="match status" value="1"/>
</dbReference>
<evidence type="ECO:0000256" key="11">
    <source>
        <dbReference type="ARBA" id="ARBA00022833"/>
    </source>
</evidence>
<evidence type="ECO:0000259" key="20">
    <source>
        <dbReference type="PROSITE" id="PS51285"/>
    </source>
</evidence>
<evidence type="ECO:0000256" key="15">
    <source>
        <dbReference type="PIRNR" id="PIRNR000551"/>
    </source>
</evidence>
<evidence type="ECO:0000256" key="2">
    <source>
        <dbReference type="ARBA" id="ARBA00012429"/>
    </source>
</evidence>
<evidence type="ECO:0000256" key="16">
    <source>
        <dbReference type="PROSITE-ProRule" id="PRU10141"/>
    </source>
</evidence>
<comment type="caution">
    <text evidence="21">The sequence shown here is derived from an EMBL/GenBank/DDBJ whole genome shotgun (WGS) entry which is preliminary data.</text>
</comment>
<evidence type="ECO:0000313" key="21">
    <source>
        <dbReference type="EMBL" id="CAH3016928.1"/>
    </source>
</evidence>
<keyword evidence="8 15" id="KW-0547">Nucleotide-binding</keyword>
<dbReference type="CDD" id="cd20838">
    <property type="entry name" value="C1_nPKC_epsilon-like_rpt2"/>
    <property type="match status" value="1"/>
</dbReference>
<evidence type="ECO:0000256" key="1">
    <source>
        <dbReference type="ARBA" id="ARBA00005490"/>
    </source>
</evidence>
<keyword evidence="3 15" id="KW-0723">Serine/threonine-protein kinase</keyword>
<comment type="similarity">
    <text evidence="1 15">Belongs to the protein kinase superfamily. AGC Ser/Thr protein kinase family. PKC subfamily.</text>
</comment>
<dbReference type="InterPro" id="IPR017892">
    <property type="entry name" value="Pkinase_C"/>
</dbReference>
<dbReference type="InterPro" id="IPR035892">
    <property type="entry name" value="C2_domain_sf"/>
</dbReference>
<dbReference type="PROSITE" id="PS00107">
    <property type="entry name" value="PROTEIN_KINASE_ATP"/>
    <property type="match status" value="1"/>
</dbReference>
<dbReference type="Gene3D" id="1.10.510.10">
    <property type="entry name" value="Transferase(Phosphotransferase) domain 1"/>
    <property type="match status" value="1"/>
</dbReference>
<sequence>MGFIRVKLIEVEPAASWSKNPHPFESYCAVHIKEAVMSATQGISLVQKKKTIYPEWNKCFDTHLYDGRVITIVVLQKPSGRVIAEVSIGVQFLVDQCKRDTHGFSSVWLDLQPTGKLLVQVRHFIEVIDDPSKEGKPHENHSGLTGRRGAMRKQKCHIIRGHRFVARFFRQPVFCSFCTEFMWGFKKQGYQCTVCTMVCHKKCHELILSNCPGTQNLTEETKKMKERFKIDMPHKFKETTFYYPTFCDHCGSMIYGMRKQGLRCKDCNMNCHKRCESVVPNLCGINQKLLAEAVAQSKDDIRKRKISQEQKPGGSKGKSSPTSRKDEDSDDDDVGVYEALWDAISPPLPQRTSSIAGKDVRRIEQKIHHIDDFNLLKVLGKGSFGKVLLCELKETKQAFAIKALKKDVVLEDDDVECTMVERRILALATRHPFLTHLHSAFQSQDHLFFVMEYLGGGDLMFHIQSVGKFDEPRSRFYAAEIVCGLEFLHDRGIIYRDLKLDNVLLDSDGHIKLADFGMCKEGILDSKKASTFCGTPDYIAPEILKGWKYDSAADWWSFGVLVYEMLIGQSPFAGEDEEDLFDSICRDKVHYPKWISSSAEDVLSQLFERAPVERLGYRNGTNPNIRNHKFFDRINWTKLEQRKIDPPFKPSVASDHDTKNFDPDFTMDVPQFTPTDKDLLQSMDQGQFKGFSFVNPYFGVQQ</sequence>
<feature type="domain" description="Phorbol-ester/DAG-type" evidence="19">
    <location>
        <begin position="161"/>
        <end position="211"/>
    </location>
</feature>
<dbReference type="Proteomes" id="UP001159427">
    <property type="component" value="Unassembled WGS sequence"/>
</dbReference>
<dbReference type="SMART" id="SM00220">
    <property type="entry name" value="S_TKc"/>
    <property type="match status" value="1"/>
</dbReference>
<evidence type="ECO:0000256" key="13">
    <source>
        <dbReference type="ARBA" id="ARBA00047272"/>
    </source>
</evidence>
<dbReference type="EMBL" id="CALNXI010000051">
    <property type="protein sequence ID" value="CAH3016928.1"/>
    <property type="molecule type" value="Genomic_DNA"/>
</dbReference>
<feature type="domain" description="AGC-kinase C-terminal" evidence="20">
    <location>
        <begin position="632"/>
        <end position="702"/>
    </location>
</feature>
<comment type="catalytic activity">
    <reaction evidence="14">
        <text>L-seryl-[protein] + ATP = O-phospho-L-seryl-[protein] + ADP + H(+)</text>
        <dbReference type="Rhea" id="RHEA:17989"/>
        <dbReference type="Rhea" id="RHEA-COMP:9863"/>
        <dbReference type="Rhea" id="RHEA-COMP:11604"/>
        <dbReference type="ChEBI" id="CHEBI:15378"/>
        <dbReference type="ChEBI" id="CHEBI:29999"/>
        <dbReference type="ChEBI" id="CHEBI:30616"/>
        <dbReference type="ChEBI" id="CHEBI:83421"/>
        <dbReference type="ChEBI" id="CHEBI:456216"/>
        <dbReference type="EC" id="2.7.11.13"/>
    </reaction>
</comment>
<keyword evidence="10 15" id="KW-0418">Kinase</keyword>
<reference evidence="21 22" key="1">
    <citation type="submission" date="2022-05" db="EMBL/GenBank/DDBJ databases">
        <authorList>
            <consortium name="Genoscope - CEA"/>
            <person name="William W."/>
        </authorList>
    </citation>
    <scope>NUCLEOTIDE SEQUENCE [LARGE SCALE GENOMIC DNA]</scope>
</reference>
<keyword evidence="6" id="KW-0479">Metal-binding</keyword>
<gene>
    <name evidence="21" type="ORF">PEVE_00034034</name>
</gene>
<keyword evidence="22" id="KW-1185">Reference proteome</keyword>
<dbReference type="PANTHER" id="PTHR24351">
    <property type="entry name" value="RIBOSOMAL PROTEIN S6 KINASE"/>
    <property type="match status" value="1"/>
</dbReference>
<evidence type="ECO:0000256" key="3">
    <source>
        <dbReference type="ARBA" id="ARBA00022527"/>
    </source>
</evidence>
<dbReference type="PROSITE" id="PS00479">
    <property type="entry name" value="ZF_DAG_PE_1"/>
    <property type="match status" value="1"/>
</dbReference>
<dbReference type="InterPro" id="IPR046349">
    <property type="entry name" value="C1-like_sf"/>
</dbReference>
<dbReference type="Gene3D" id="3.30.60.20">
    <property type="match status" value="2"/>
</dbReference>
<dbReference type="InterPro" id="IPR017441">
    <property type="entry name" value="Protein_kinase_ATP_BS"/>
</dbReference>
<dbReference type="InterPro" id="IPR000719">
    <property type="entry name" value="Prot_kinase_dom"/>
</dbReference>
<evidence type="ECO:0000256" key="7">
    <source>
        <dbReference type="ARBA" id="ARBA00022737"/>
    </source>
</evidence>
<evidence type="ECO:0000256" key="8">
    <source>
        <dbReference type="ARBA" id="ARBA00022741"/>
    </source>
</evidence>
<dbReference type="Pfam" id="PF21494">
    <property type="entry name" value="PKC_C2"/>
    <property type="match status" value="1"/>
</dbReference>
<dbReference type="PRINTS" id="PR00008">
    <property type="entry name" value="DAGPEDOMAIN"/>
</dbReference>
<accession>A0ABN8LS09</accession>
<evidence type="ECO:0000259" key="18">
    <source>
        <dbReference type="PROSITE" id="PS50011"/>
    </source>
</evidence>
<dbReference type="Gene3D" id="2.60.40.150">
    <property type="entry name" value="C2 domain"/>
    <property type="match status" value="1"/>
</dbReference>
<evidence type="ECO:0000256" key="12">
    <source>
        <dbReference type="ARBA" id="ARBA00022840"/>
    </source>
</evidence>
<keyword evidence="9" id="KW-0863">Zinc-finger</keyword>
<dbReference type="InterPro" id="IPR008271">
    <property type="entry name" value="Ser/Thr_kinase_AS"/>
</dbReference>
<dbReference type="Pfam" id="PF00433">
    <property type="entry name" value="Pkinase_C"/>
    <property type="match status" value="1"/>
</dbReference>
<evidence type="ECO:0000256" key="6">
    <source>
        <dbReference type="ARBA" id="ARBA00022723"/>
    </source>
</evidence>
<feature type="domain" description="Protein kinase" evidence="18">
    <location>
        <begin position="373"/>
        <end position="631"/>
    </location>
</feature>
<evidence type="ECO:0000256" key="9">
    <source>
        <dbReference type="ARBA" id="ARBA00022771"/>
    </source>
</evidence>
<evidence type="ECO:0000256" key="4">
    <source>
        <dbReference type="ARBA" id="ARBA00022553"/>
    </source>
</evidence>
<keyword evidence="11" id="KW-0862">Zinc</keyword>
<dbReference type="Gene3D" id="3.30.200.20">
    <property type="entry name" value="Phosphorylase Kinase, domain 1"/>
    <property type="match status" value="1"/>
</dbReference>
<dbReference type="InterPro" id="IPR011009">
    <property type="entry name" value="Kinase-like_dom_sf"/>
</dbReference>
<dbReference type="PROSITE" id="PS00108">
    <property type="entry name" value="PROTEIN_KINASE_ST"/>
    <property type="match status" value="1"/>
</dbReference>
<dbReference type="EC" id="2.7.11.13" evidence="2 15"/>
<name>A0ABN8LS09_9CNID</name>
<dbReference type="InterPro" id="IPR000961">
    <property type="entry name" value="AGC-kinase_C"/>
</dbReference>
<dbReference type="PROSITE" id="PS51285">
    <property type="entry name" value="AGC_KINASE_CTER"/>
    <property type="match status" value="1"/>
</dbReference>
<feature type="domain" description="Phorbol-ester/DAG-type" evidence="19">
    <location>
        <begin position="233"/>
        <end position="283"/>
    </location>
</feature>
<dbReference type="Pfam" id="PF00069">
    <property type="entry name" value="Pkinase"/>
    <property type="match status" value="1"/>
</dbReference>
<evidence type="ECO:0000256" key="17">
    <source>
        <dbReference type="SAM" id="MobiDB-lite"/>
    </source>
</evidence>
<evidence type="ECO:0000259" key="19">
    <source>
        <dbReference type="PROSITE" id="PS50081"/>
    </source>
</evidence>
<feature type="binding site" evidence="16">
    <location>
        <position position="402"/>
    </location>
    <ligand>
        <name>ATP</name>
        <dbReference type="ChEBI" id="CHEBI:30616"/>
    </ligand>
</feature>
<dbReference type="InterPro" id="IPR020454">
    <property type="entry name" value="DAG/PE-bd"/>
</dbReference>
<protein>
    <recommendedName>
        <fullName evidence="2 15">Protein kinase C</fullName>
        <ecNumber evidence="2 15">2.7.11.13</ecNumber>
    </recommendedName>
</protein>
<dbReference type="SMART" id="SM00109">
    <property type="entry name" value="C1"/>
    <property type="match status" value="2"/>
</dbReference>
<feature type="compositionally biased region" description="Low complexity" evidence="17">
    <location>
        <begin position="311"/>
        <end position="321"/>
    </location>
</feature>
<organism evidence="21 22">
    <name type="scientific">Porites evermanni</name>
    <dbReference type="NCBI Taxonomy" id="104178"/>
    <lineage>
        <taxon>Eukaryota</taxon>
        <taxon>Metazoa</taxon>
        <taxon>Cnidaria</taxon>
        <taxon>Anthozoa</taxon>
        <taxon>Hexacorallia</taxon>
        <taxon>Scleractinia</taxon>
        <taxon>Fungiina</taxon>
        <taxon>Poritidae</taxon>
        <taxon>Porites</taxon>
    </lineage>
</organism>
<dbReference type="SUPFAM" id="SSF49562">
    <property type="entry name" value="C2 domain (Calcium/lipid-binding domain, CaLB)"/>
    <property type="match status" value="1"/>
</dbReference>
<dbReference type="Pfam" id="PF00130">
    <property type="entry name" value="C1_1"/>
    <property type="match status" value="2"/>
</dbReference>
<keyword evidence="12 15" id="KW-0067">ATP-binding</keyword>
<dbReference type="PIRSF" id="PIRSF000551">
    <property type="entry name" value="PKC_delta"/>
    <property type="match status" value="1"/>
</dbReference>
<dbReference type="InterPro" id="IPR014376">
    <property type="entry name" value="Prot_kin_PKC_delta"/>
</dbReference>
<evidence type="ECO:0000313" key="22">
    <source>
        <dbReference type="Proteomes" id="UP001159427"/>
    </source>
</evidence>
<evidence type="ECO:0000256" key="10">
    <source>
        <dbReference type="ARBA" id="ARBA00022777"/>
    </source>
</evidence>
<dbReference type="SUPFAM" id="SSF56112">
    <property type="entry name" value="Protein kinase-like (PK-like)"/>
    <property type="match status" value="1"/>
</dbReference>